<name>A0A8S3I6D1_9BILA</name>
<proteinExistence type="predicted"/>
<protein>
    <submittedName>
        <fullName evidence="1">Uncharacterized protein</fullName>
    </submittedName>
</protein>
<feature type="non-terminal residue" evidence="1">
    <location>
        <position position="1"/>
    </location>
</feature>
<gene>
    <name evidence="1" type="ORF">GIL414_LOCUS74543</name>
</gene>
<comment type="caution">
    <text evidence="1">The sequence shown here is derived from an EMBL/GenBank/DDBJ whole genome shotgun (WGS) entry which is preliminary data.</text>
</comment>
<dbReference type="AlphaFoldDB" id="A0A8S3I6D1"/>
<dbReference type="EMBL" id="CAJOBJ010341066">
    <property type="protein sequence ID" value="CAF5195102.1"/>
    <property type="molecule type" value="Genomic_DNA"/>
</dbReference>
<accession>A0A8S3I6D1</accession>
<organism evidence="1 2">
    <name type="scientific">Rotaria magnacalcarata</name>
    <dbReference type="NCBI Taxonomy" id="392030"/>
    <lineage>
        <taxon>Eukaryota</taxon>
        <taxon>Metazoa</taxon>
        <taxon>Spiralia</taxon>
        <taxon>Gnathifera</taxon>
        <taxon>Rotifera</taxon>
        <taxon>Eurotatoria</taxon>
        <taxon>Bdelloidea</taxon>
        <taxon>Philodinida</taxon>
        <taxon>Philodinidae</taxon>
        <taxon>Rotaria</taxon>
    </lineage>
</organism>
<dbReference type="Proteomes" id="UP000681720">
    <property type="component" value="Unassembled WGS sequence"/>
</dbReference>
<sequence length="111" mass="12893">ICATNPCASNERCEQIENQYQCKSSLEQLHRNFSLQNIRRMILMYQEHNEFCDNRYTIPIDNDLLPVPQACQRSCGKCIPVQRLKDISSLLHNSTSMEKAHRLSTVPIKKN</sequence>
<evidence type="ECO:0000313" key="1">
    <source>
        <dbReference type="EMBL" id="CAF5195102.1"/>
    </source>
</evidence>
<reference evidence="1" key="1">
    <citation type="submission" date="2021-02" db="EMBL/GenBank/DDBJ databases">
        <authorList>
            <person name="Nowell W R."/>
        </authorList>
    </citation>
    <scope>NUCLEOTIDE SEQUENCE</scope>
</reference>
<evidence type="ECO:0000313" key="2">
    <source>
        <dbReference type="Proteomes" id="UP000681720"/>
    </source>
</evidence>